<dbReference type="SUPFAM" id="SSF52833">
    <property type="entry name" value="Thioredoxin-like"/>
    <property type="match status" value="1"/>
</dbReference>
<dbReference type="GO" id="GO:0004602">
    <property type="term" value="F:glutathione peroxidase activity"/>
    <property type="evidence" value="ECO:0007669"/>
    <property type="project" value="TreeGrafter"/>
</dbReference>
<sequence length="225" mass="25400">MAPKITCYLDCVSPYSYFALLHLEKNRQALESHDVEIDIVPVFLGGINVGSGNKPPWTLPAKAAYSGYDSARAKQYFGAENLKTPSFFPIMSLLPQRALCFVKETHPQLFVSTFLDIFEAMWKNGKDVSVPDVLAESLQARFNQDQVKAILSSANSAPIKQQLNDNTKEALERGAFGCPWFWVRNAEGAEEPFFGSDRFHFMWAYLGLPWKDVELQSREKPKAKI</sequence>
<dbReference type="InterPro" id="IPR001853">
    <property type="entry name" value="DSBA-like_thioredoxin_dom"/>
</dbReference>
<dbReference type="GO" id="GO:0005739">
    <property type="term" value="C:mitochondrion"/>
    <property type="evidence" value="ECO:0007669"/>
    <property type="project" value="TreeGrafter"/>
</dbReference>
<evidence type="ECO:0000256" key="1">
    <source>
        <dbReference type="ARBA" id="ARBA00006494"/>
    </source>
</evidence>
<comment type="catalytic activity">
    <reaction evidence="3 4">
        <text>RX + glutathione = an S-substituted glutathione + a halide anion + H(+)</text>
        <dbReference type="Rhea" id="RHEA:16437"/>
        <dbReference type="ChEBI" id="CHEBI:15378"/>
        <dbReference type="ChEBI" id="CHEBI:16042"/>
        <dbReference type="ChEBI" id="CHEBI:17792"/>
        <dbReference type="ChEBI" id="CHEBI:57925"/>
        <dbReference type="ChEBI" id="CHEBI:90779"/>
        <dbReference type="EC" id="2.5.1.18"/>
    </reaction>
</comment>
<dbReference type="AlphaFoldDB" id="A0A1Y2LQJ4"/>
<dbReference type="InParanoid" id="A0A1Y2LQJ4"/>
<dbReference type="OMA" id="PFWGFDR"/>
<comment type="similarity">
    <text evidence="1 4">Belongs to the GST superfamily. Kappa family.</text>
</comment>
<gene>
    <name evidence="7" type="ORF">B5807_08160</name>
</gene>
<proteinExistence type="inferred from homology"/>
<dbReference type="Gene3D" id="3.40.30.10">
    <property type="entry name" value="Glutaredoxin"/>
    <property type="match status" value="1"/>
</dbReference>
<dbReference type="Pfam" id="PF01323">
    <property type="entry name" value="DSBA"/>
    <property type="match status" value="1"/>
</dbReference>
<feature type="domain" description="DSBA-like thioredoxin" evidence="6">
    <location>
        <begin position="5"/>
        <end position="204"/>
    </location>
</feature>
<dbReference type="EMBL" id="KZ107852">
    <property type="protein sequence ID" value="OSS46000.1"/>
    <property type="molecule type" value="Genomic_DNA"/>
</dbReference>
<protein>
    <recommendedName>
        <fullName evidence="4">Glutathione S-transferase kappa</fullName>
        <ecNumber evidence="4">2.5.1.18</ecNumber>
    </recommendedName>
</protein>
<accession>A0A1Y2LQJ4</accession>
<dbReference type="STRING" id="105696.A0A1Y2LQJ4"/>
<reference evidence="7 8" key="1">
    <citation type="journal article" date="2017" name="Genome Announc.">
        <title>Genome sequence of the saprophytic ascomycete Epicoccum nigrum ICMP 19927 strain isolated from New Zealand.</title>
        <authorList>
            <person name="Fokin M."/>
            <person name="Fleetwood D."/>
            <person name="Weir B.S."/>
            <person name="Villas-Boas S.G."/>
        </authorList>
    </citation>
    <scope>NUCLEOTIDE SEQUENCE [LARGE SCALE GENOMIC DNA]</scope>
    <source>
        <strain evidence="7 8">ICMP 19927</strain>
    </source>
</reference>
<evidence type="ECO:0000313" key="7">
    <source>
        <dbReference type="EMBL" id="OSS46000.1"/>
    </source>
</evidence>
<dbReference type="InterPro" id="IPR051924">
    <property type="entry name" value="GST_Kappa/NadH"/>
</dbReference>
<dbReference type="GO" id="GO:0004364">
    <property type="term" value="F:glutathione transferase activity"/>
    <property type="evidence" value="ECO:0007669"/>
    <property type="project" value="UniProtKB-UniRule"/>
</dbReference>
<feature type="active site" description="Nucleophile" evidence="5">
    <location>
        <position position="13"/>
    </location>
</feature>
<organism evidence="7 8">
    <name type="scientific">Epicoccum nigrum</name>
    <name type="common">Soil fungus</name>
    <name type="synonym">Epicoccum purpurascens</name>
    <dbReference type="NCBI Taxonomy" id="105696"/>
    <lineage>
        <taxon>Eukaryota</taxon>
        <taxon>Fungi</taxon>
        <taxon>Dikarya</taxon>
        <taxon>Ascomycota</taxon>
        <taxon>Pezizomycotina</taxon>
        <taxon>Dothideomycetes</taxon>
        <taxon>Pleosporomycetidae</taxon>
        <taxon>Pleosporales</taxon>
        <taxon>Pleosporineae</taxon>
        <taxon>Didymellaceae</taxon>
        <taxon>Epicoccum</taxon>
    </lineage>
</organism>
<evidence type="ECO:0000256" key="4">
    <source>
        <dbReference type="PIRNR" id="PIRNR006386"/>
    </source>
</evidence>
<evidence type="ECO:0000256" key="5">
    <source>
        <dbReference type="PIRSR" id="PIRSR006386-1"/>
    </source>
</evidence>
<dbReference type="InterPro" id="IPR036249">
    <property type="entry name" value="Thioredoxin-like_sf"/>
</dbReference>
<evidence type="ECO:0000256" key="3">
    <source>
        <dbReference type="ARBA" id="ARBA00047960"/>
    </source>
</evidence>
<dbReference type="Proteomes" id="UP000193240">
    <property type="component" value="Unassembled WGS sequence"/>
</dbReference>
<dbReference type="PANTHER" id="PTHR42943:SF13">
    <property type="entry name" value="GLUTATHIONE S-TRANSFERASE KAPPA-RELATED"/>
    <property type="match status" value="1"/>
</dbReference>
<dbReference type="EC" id="2.5.1.18" evidence="4"/>
<dbReference type="PIRSF" id="PIRSF006386">
    <property type="entry name" value="HCCAis_GSTk"/>
    <property type="match status" value="1"/>
</dbReference>
<evidence type="ECO:0000256" key="2">
    <source>
        <dbReference type="ARBA" id="ARBA00022679"/>
    </source>
</evidence>
<dbReference type="GO" id="GO:0006749">
    <property type="term" value="P:glutathione metabolic process"/>
    <property type="evidence" value="ECO:0007669"/>
    <property type="project" value="TreeGrafter"/>
</dbReference>
<keyword evidence="8" id="KW-1185">Reference proteome</keyword>
<keyword evidence="2 4" id="KW-0808">Transferase</keyword>
<dbReference type="PANTHER" id="PTHR42943">
    <property type="entry name" value="GLUTATHIONE S-TRANSFERASE KAPPA"/>
    <property type="match status" value="1"/>
</dbReference>
<dbReference type="InterPro" id="IPR014440">
    <property type="entry name" value="HCCAis_GSTk"/>
</dbReference>
<dbReference type="GO" id="GO:0005777">
    <property type="term" value="C:peroxisome"/>
    <property type="evidence" value="ECO:0007669"/>
    <property type="project" value="TreeGrafter"/>
</dbReference>
<dbReference type="FunFam" id="3.40.30.10:FF:000096">
    <property type="entry name" value="Glutathione S-transferase kappa"/>
    <property type="match status" value="1"/>
</dbReference>
<evidence type="ECO:0000313" key="8">
    <source>
        <dbReference type="Proteomes" id="UP000193240"/>
    </source>
</evidence>
<name>A0A1Y2LQJ4_EPING</name>
<evidence type="ECO:0000259" key="6">
    <source>
        <dbReference type="Pfam" id="PF01323"/>
    </source>
</evidence>